<dbReference type="Proteomes" id="UP000637383">
    <property type="component" value="Unassembled WGS sequence"/>
</dbReference>
<dbReference type="RefSeq" id="WP_190953233.1">
    <property type="nucleotide sequence ID" value="NZ_JACJTU010000001.1"/>
</dbReference>
<dbReference type="Pfam" id="PF08241">
    <property type="entry name" value="Methyltransf_11"/>
    <property type="match status" value="1"/>
</dbReference>
<dbReference type="EMBL" id="JACJTU010000001">
    <property type="protein sequence ID" value="MBD2732515.1"/>
    <property type="molecule type" value="Genomic_DNA"/>
</dbReference>
<evidence type="ECO:0000313" key="3">
    <source>
        <dbReference type="Proteomes" id="UP000637383"/>
    </source>
</evidence>
<gene>
    <name evidence="2" type="ORF">H6H03_01120</name>
</gene>
<dbReference type="Gene3D" id="3.40.50.150">
    <property type="entry name" value="Vaccinia Virus protein VP39"/>
    <property type="match status" value="1"/>
</dbReference>
<proteinExistence type="predicted"/>
<keyword evidence="2" id="KW-0808">Transferase</keyword>
<dbReference type="GO" id="GO:0008168">
    <property type="term" value="F:methyltransferase activity"/>
    <property type="evidence" value="ECO:0007669"/>
    <property type="project" value="UniProtKB-KW"/>
</dbReference>
<dbReference type="GO" id="GO:0032259">
    <property type="term" value="P:methylation"/>
    <property type="evidence" value="ECO:0007669"/>
    <property type="project" value="UniProtKB-KW"/>
</dbReference>
<dbReference type="CDD" id="cd02440">
    <property type="entry name" value="AdoMet_MTases"/>
    <property type="match status" value="1"/>
</dbReference>
<reference evidence="2 3" key="1">
    <citation type="journal article" date="2020" name="ISME J.">
        <title>Comparative genomics reveals insights into cyanobacterial evolution and habitat adaptation.</title>
        <authorList>
            <person name="Chen M.Y."/>
            <person name="Teng W.K."/>
            <person name="Zhao L."/>
            <person name="Hu C.X."/>
            <person name="Zhou Y.K."/>
            <person name="Han B.P."/>
            <person name="Song L.R."/>
            <person name="Shu W.S."/>
        </authorList>
    </citation>
    <scope>NUCLEOTIDE SEQUENCE [LARGE SCALE GENOMIC DNA]</scope>
    <source>
        <strain evidence="2 3">FACHB-159</strain>
    </source>
</reference>
<evidence type="ECO:0000259" key="1">
    <source>
        <dbReference type="Pfam" id="PF08241"/>
    </source>
</evidence>
<feature type="domain" description="Methyltransferase type 11" evidence="1">
    <location>
        <begin position="82"/>
        <end position="136"/>
    </location>
</feature>
<comment type="caution">
    <text evidence="2">The sequence shown here is derived from an EMBL/GenBank/DDBJ whole genome shotgun (WGS) entry which is preliminary data.</text>
</comment>
<dbReference type="InterPro" id="IPR029063">
    <property type="entry name" value="SAM-dependent_MTases_sf"/>
</dbReference>
<organism evidence="2 3">
    <name type="scientific">Nostoc paludosum FACHB-159</name>
    <dbReference type="NCBI Taxonomy" id="2692908"/>
    <lineage>
        <taxon>Bacteria</taxon>
        <taxon>Bacillati</taxon>
        <taxon>Cyanobacteriota</taxon>
        <taxon>Cyanophyceae</taxon>
        <taxon>Nostocales</taxon>
        <taxon>Nostocaceae</taxon>
        <taxon>Nostoc</taxon>
    </lineage>
</organism>
<name>A0ABR8JYQ7_9NOSO</name>
<protein>
    <submittedName>
        <fullName evidence="2">Class I SAM-dependent methyltransferase</fullName>
    </submittedName>
</protein>
<sequence length="231" mass="27183">MLNQIIENVYDYRNSNSWSAKLRKKRLSFFYSLMALIPQTQTKVKIIDVGGVPEFWQNSAFLEQPSVDVEIYIVNINPFYEKHGTNNQKIKIMTGDARNLKQFQDQEFDIVFSNSVIEHVGDYSDQRQMANEVIRLGQRYFIQTPNLYFPIEPHFVFPFFQFLPIELRVELLTSFNLGWLKKQPDKQKAKNIVESIKLLNKDQFVNLFPGANYYEEKIFGLTKSLIVYGGW</sequence>
<evidence type="ECO:0000313" key="2">
    <source>
        <dbReference type="EMBL" id="MBD2732515.1"/>
    </source>
</evidence>
<keyword evidence="2" id="KW-0489">Methyltransferase</keyword>
<keyword evidence="3" id="KW-1185">Reference proteome</keyword>
<dbReference type="SUPFAM" id="SSF53335">
    <property type="entry name" value="S-adenosyl-L-methionine-dependent methyltransferases"/>
    <property type="match status" value="1"/>
</dbReference>
<dbReference type="InterPro" id="IPR013216">
    <property type="entry name" value="Methyltransf_11"/>
</dbReference>
<accession>A0ABR8JYQ7</accession>